<dbReference type="GO" id="GO:0004619">
    <property type="term" value="F:phosphoglycerate mutase activity"/>
    <property type="evidence" value="ECO:0007669"/>
    <property type="project" value="UniProtKB-UniRule"/>
</dbReference>
<evidence type="ECO:0000256" key="4">
    <source>
        <dbReference type="ARBA" id="ARBA00004798"/>
    </source>
</evidence>
<feature type="binding site" evidence="13">
    <location>
        <position position="495"/>
    </location>
    <ligand>
        <name>Mn(2+)</name>
        <dbReference type="ChEBI" id="CHEBI:29035"/>
        <label>1</label>
    </ligand>
</feature>
<dbReference type="InterPro" id="IPR005995">
    <property type="entry name" value="Pgm_bpd_ind"/>
</dbReference>
<evidence type="ECO:0000256" key="5">
    <source>
        <dbReference type="ARBA" id="ARBA00008819"/>
    </source>
</evidence>
<dbReference type="Gene3D" id="3.40.1450.10">
    <property type="entry name" value="BPG-independent phosphoglycerate mutase, domain B"/>
    <property type="match status" value="1"/>
</dbReference>
<dbReference type="InterPro" id="IPR017850">
    <property type="entry name" value="Alkaline_phosphatase_core_sf"/>
</dbReference>
<keyword evidence="9 16" id="KW-0413">Isomerase</keyword>
<dbReference type="CDD" id="cd16010">
    <property type="entry name" value="iPGM"/>
    <property type="match status" value="1"/>
</dbReference>
<dbReference type="NCBIfam" id="TIGR01307">
    <property type="entry name" value="pgm_bpd_ind"/>
    <property type="match status" value="1"/>
</dbReference>
<comment type="function">
    <text evidence="3">Catalyzes the interconversion of 2-phosphoglycerate and 3-phosphoglycerate.</text>
</comment>
<dbReference type="PANTHER" id="PTHR31637:SF0">
    <property type="entry name" value="2,3-BISPHOSPHOGLYCERATE-INDEPENDENT PHOSPHOGLYCERATE MUTASE"/>
    <property type="match status" value="1"/>
</dbReference>
<evidence type="ECO:0000259" key="14">
    <source>
        <dbReference type="Pfam" id="PF01676"/>
    </source>
</evidence>
<dbReference type="PIRSF" id="PIRSF001492">
    <property type="entry name" value="IPGAM"/>
    <property type="match status" value="1"/>
</dbReference>
<evidence type="ECO:0000256" key="2">
    <source>
        <dbReference type="ARBA" id="ARBA00001936"/>
    </source>
</evidence>
<accession>A0A2S9XB67</accession>
<dbReference type="AlphaFoldDB" id="A0A2S9XB67"/>
<dbReference type="RefSeq" id="WP_106395929.1">
    <property type="nucleotide sequence ID" value="NZ_PVNK01000295.1"/>
</dbReference>
<feature type="binding site" evidence="13">
    <location>
        <position position="79"/>
    </location>
    <ligand>
        <name>Mn(2+)</name>
        <dbReference type="ChEBI" id="CHEBI:29035"/>
        <label>2</label>
    </ligand>
</feature>
<keyword evidence="8 13" id="KW-0464">Manganese</keyword>
<feature type="binding site" evidence="12">
    <location>
        <position position="363"/>
    </location>
    <ligand>
        <name>substrate</name>
    </ligand>
</feature>
<evidence type="ECO:0000256" key="3">
    <source>
        <dbReference type="ARBA" id="ARBA00002315"/>
    </source>
</evidence>
<evidence type="ECO:0000313" key="16">
    <source>
        <dbReference type="EMBL" id="PRP90099.1"/>
    </source>
</evidence>
<evidence type="ECO:0000256" key="10">
    <source>
        <dbReference type="NCBIfam" id="TIGR01307"/>
    </source>
</evidence>
<comment type="cofactor">
    <cofactor evidence="2">
        <name>Mn(2+)</name>
        <dbReference type="ChEBI" id="CHEBI:29035"/>
    </cofactor>
</comment>
<feature type="binding site" evidence="12">
    <location>
        <begin position="170"/>
        <end position="171"/>
    </location>
    <ligand>
        <name>substrate</name>
    </ligand>
</feature>
<evidence type="ECO:0000256" key="13">
    <source>
        <dbReference type="PIRSR" id="PIRSR001492-3"/>
    </source>
</evidence>
<name>A0A2S9XB67_9BACT</name>
<dbReference type="SUPFAM" id="SSF64158">
    <property type="entry name" value="2,3-Bisphosphoglycerate-independent phosphoglycerate mutase, substrate-binding domain"/>
    <property type="match status" value="1"/>
</dbReference>
<dbReference type="GO" id="GO:0030145">
    <property type="term" value="F:manganese ion binding"/>
    <property type="evidence" value="ECO:0007669"/>
    <property type="project" value="InterPro"/>
</dbReference>
<reference evidence="16 17" key="1">
    <citation type="submission" date="2018-03" db="EMBL/GenBank/DDBJ databases">
        <title>Draft Genome Sequences of the Obligatory Marine Myxobacteria Enhygromyxa salina SWB005.</title>
        <authorList>
            <person name="Poehlein A."/>
            <person name="Moghaddam J.A."/>
            <person name="Harms H."/>
            <person name="Alanjari M."/>
            <person name="Koenig G.M."/>
            <person name="Daniel R."/>
            <person name="Schaeberle T.F."/>
        </authorList>
    </citation>
    <scope>NUCLEOTIDE SEQUENCE [LARGE SCALE GENOMIC DNA]</scope>
    <source>
        <strain evidence="16 17">SWB005</strain>
    </source>
</reference>
<feature type="binding site" evidence="12">
    <location>
        <position position="213"/>
    </location>
    <ligand>
        <name>substrate</name>
    </ligand>
</feature>
<evidence type="ECO:0000259" key="15">
    <source>
        <dbReference type="Pfam" id="PF06415"/>
    </source>
</evidence>
<evidence type="ECO:0000256" key="7">
    <source>
        <dbReference type="ARBA" id="ARBA00023152"/>
    </source>
</evidence>
<dbReference type="GO" id="GO:0006096">
    <property type="term" value="P:glycolytic process"/>
    <property type="evidence" value="ECO:0007669"/>
    <property type="project" value="UniProtKB-UniRule"/>
</dbReference>
<feature type="binding site" evidence="13">
    <location>
        <position position="28"/>
    </location>
    <ligand>
        <name>Mn(2+)</name>
        <dbReference type="ChEBI" id="CHEBI:29035"/>
        <label>2</label>
    </ligand>
</feature>
<feature type="domain" description="Metalloenzyme" evidence="14">
    <location>
        <begin position="21"/>
        <end position="538"/>
    </location>
</feature>
<feature type="domain" description="BPG-independent PGAM N-terminal" evidence="15">
    <location>
        <begin position="100"/>
        <end position="324"/>
    </location>
</feature>
<dbReference type="GO" id="GO:0006007">
    <property type="term" value="P:glucose catabolic process"/>
    <property type="evidence" value="ECO:0007669"/>
    <property type="project" value="InterPro"/>
</dbReference>
<dbReference type="GO" id="GO:0005737">
    <property type="term" value="C:cytoplasm"/>
    <property type="evidence" value="ECO:0007669"/>
    <property type="project" value="InterPro"/>
</dbReference>
<feature type="binding site" evidence="12">
    <location>
        <position position="206"/>
    </location>
    <ligand>
        <name>substrate</name>
    </ligand>
</feature>
<protein>
    <recommendedName>
        <fullName evidence="10">2,3-bisphosphoglycerate-independent phosphoglycerate mutase</fullName>
        <ecNumber evidence="10">5.4.2.12</ecNumber>
    </recommendedName>
</protein>
<evidence type="ECO:0000256" key="11">
    <source>
        <dbReference type="PIRSR" id="PIRSR001492-1"/>
    </source>
</evidence>
<dbReference type="EC" id="5.4.2.12" evidence="10"/>
<evidence type="ECO:0000256" key="6">
    <source>
        <dbReference type="ARBA" id="ARBA00022723"/>
    </source>
</evidence>
<dbReference type="UniPathway" id="UPA00109">
    <property type="reaction ID" value="UER00186"/>
</dbReference>
<proteinExistence type="inferred from homology"/>
<dbReference type="EMBL" id="PVNK01000295">
    <property type="protein sequence ID" value="PRP90099.1"/>
    <property type="molecule type" value="Genomic_DNA"/>
</dbReference>
<feature type="binding site" evidence="12">
    <location>
        <position position="140"/>
    </location>
    <ligand>
        <name>substrate</name>
    </ligand>
</feature>
<gene>
    <name evidence="16" type="primary">gpmI</name>
    <name evidence="16" type="ORF">ENSA5_67960</name>
</gene>
<keyword evidence="6 13" id="KW-0479">Metal-binding</keyword>
<sequence>MSAASRPTLAPDPTRVAPEGPVIFAVMDGVGVGRGDEGDAVTAALTPTLDWLRGLPSATTLAAHGTAVGMPSDKDMGNSEVGHNAIGAGRVFEQGAKLVAQSIASGALFRGEVWRWLIEGVHDSREPLHFIGLLSDGNVHSHIDHLLALLDRAAADAVPKVRVHILTDGRDVPGRSALRYIDTLEAALAKLREQGFDYQIASGGGRMHLTMDRYEADWAMVERGWDVHVRGRARKFASARAAVETLYAEHPELDDQHLPGFVIADQGGVGAPLGPIRDGASVVFFNFRGDRALEITRAFEDDSFTEFDRSPRPKVRYAGMMQYDGDLHLPKRFLTAPPAIDRSMGELLAGAGKRQLAIAETHKFGHVTYFWNGNRSAPFDPALERYIEVPSDAKPLEQRPWMKAAEVTDTLLQALREPGPGFDLVRLNYANGDMVGHTGELRSTILAVEAVDLCLARLVRATEQLGGVLIVTADHGNADQMFDGEGEARQVRTSHSLNPVPLAIYDPREPRLGPALSLPARPGLSNLAATTLSLLGFAAPDDYDPSLLA</sequence>
<dbReference type="OrthoDB" id="9800863at2"/>
<dbReference type="FunFam" id="3.40.1450.10:FF:000002">
    <property type="entry name" value="2,3-bisphosphoglycerate-independent phosphoglycerate mutase"/>
    <property type="match status" value="1"/>
</dbReference>
<feature type="binding site" evidence="12">
    <location>
        <begin position="288"/>
        <end position="291"/>
    </location>
    <ligand>
        <name>substrate</name>
    </ligand>
</feature>
<comment type="pathway">
    <text evidence="4">Carbohydrate degradation; glycolysis; pyruvate from D-glyceraldehyde 3-phosphate: step 3/5.</text>
</comment>
<comment type="catalytic activity">
    <reaction evidence="1">
        <text>(2R)-2-phosphoglycerate = (2R)-3-phosphoglycerate</text>
        <dbReference type="Rhea" id="RHEA:15901"/>
        <dbReference type="ChEBI" id="CHEBI:58272"/>
        <dbReference type="ChEBI" id="CHEBI:58289"/>
        <dbReference type="EC" id="5.4.2.12"/>
    </reaction>
</comment>
<evidence type="ECO:0000256" key="1">
    <source>
        <dbReference type="ARBA" id="ARBA00000370"/>
    </source>
</evidence>
<dbReference type="Pfam" id="PF01676">
    <property type="entry name" value="Metalloenzyme"/>
    <property type="match status" value="1"/>
</dbReference>
<dbReference type="Gene3D" id="3.40.720.10">
    <property type="entry name" value="Alkaline Phosphatase, subunit A"/>
    <property type="match status" value="1"/>
</dbReference>
<organism evidence="16 17">
    <name type="scientific">Enhygromyxa salina</name>
    <dbReference type="NCBI Taxonomy" id="215803"/>
    <lineage>
        <taxon>Bacteria</taxon>
        <taxon>Pseudomonadati</taxon>
        <taxon>Myxococcota</taxon>
        <taxon>Polyangia</taxon>
        <taxon>Nannocystales</taxon>
        <taxon>Nannocystaceae</taxon>
        <taxon>Enhygromyxa</taxon>
    </lineage>
</organism>
<dbReference type="Proteomes" id="UP000237968">
    <property type="component" value="Unassembled WGS sequence"/>
</dbReference>
<feature type="binding site" evidence="13">
    <location>
        <position position="474"/>
    </location>
    <ligand>
        <name>Mn(2+)</name>
        <dbReference type="ChEBI" id="CHEBI:29035"/>
        <label>2</label>
    </ligand>
</feature>
<keyword evidence="7" id="KW-0324">Glycolysis</keyword>
<feature type="active site" description="Phosphoserine intermediate" evidence="11">
    <location>
        <position position="79"/>
    </location>
</feature>
<dbReference type="SUPFAM" id="SSF53649">
    <property type="entry name" value="Alkaline phosphatase-like"/>
    <property type="match status" value="1"/>
</dbReference>
<dbReference type="InterPro" id="IPR006124">
    <property type="entry name" value="Metalloenzyme"/>
</dbReference>
<evidence type="ECO:0000256" key="8">
    <source>
        <dbReference type="ARBA" id="ARBA00023211"/>
    </source>
</evidence>
<dbReference type="InterPro" id="IPR011258">
    <property type="entry name" value="BPG-indep_PGM_N"/>
</dbReference>
<evidence type="ECO:0000256" key="9">
    <source>
        <dbReference type="ARBA" id="ARBA00023235"/>
    </source>
</evidence>
<dbReference type="InterPro" id="IPR036646">
    <property type="entry name" value="PGAM_B_sf"/>
</dbReference>
<comment type="similarity">
    <text evidence="5">Belongs to the BPG-independent phosphoglycerate mutase family.</text>
</comment>
<feature type="binding site" evidence="13">
    <location>
        <position position="433"/>
    </location>
    <ligand>
        <name>Mn(2+)</name>
        <dbReference type="ChEBI" id="CHEBI:29035"/>
        <label>1</label>
    </ligand>
</feature>
<keyword evidence="17" id="KW-1185">Reference proteome</keyword>
<comment type="caution">
    <text evidence="16">The sequence shown here is derived from an EMBL/GenBank/DDBJ whole genome shotgun (WGS) entry which is preliminary data.</text>
</comment>
<evidence type="ECO:0000256" key="12">
    <source>
        <dbReference type="PIRSR" id="PIRSR001492-2"/>
    </source>
</evidence>
<feature type="binding site" evidence="13">
    <location>
        <position position="475"/>
    </location>
    <ligand>
        <name>Mn(2+)</name>
        <dbReference type="ChEBI" id="CHEBI:29035"/>
        <label>2</label>
    </ligand>
</feature>
<dbReference type="PANTHER" id="PTHR31637">
    <property type="entry name" value="2,3-BISPHOSPHOGLYCERATE-INDEPENDENT PHOSPHOGLYCERATE MUTASE"/>
    <property type="match status" value="1"/>
</dbReference>
<evidence type="ECO:0000313" key="17">
    <source>
        <dbReference type="Proteomes" id="UP000237968"/>
    </source>
</evidence>
<feature type="binding site" evidence="13">
    <location>
        <position position="437"/>
    </location>
    <ligand>
        <name>Mn(2+)</name>
        <dbReference type="ChEBI" id="CHEBI:29035"/>
        <label>1</label>
    </ligand>
</feature>
<dbReference type="Pfam" id="PF06415">
    <property type="entry name" value="iPGM_N"/>
    <property type="match status" value="1"/>
</dbReference>